<feature type="binding site" evidence="10">
    <location>
        <begin position="13"/>
        <end position="20"/>
    </location>
    <ligand>
        <name>ATP</name>
        <dbReference type="ChEBI" id="CHEBI:30616"/>
    </ligand>
</feature>
<dbReference type="InterPro" id="IPR039657">
    <property type="entry name" value="Dimethylallyltransferase"/>
</dbReference>
<dbReference type="Proteomes" id="UP000632828">
    <property type="component" value="Unassembled WGS sequence"/>
</dbReference>
<comment type="function">
    <text evidence="2 10 12">Catalyzes the transfer of a dimethylallyl group onto the adenine at position 37 in tRNAs that read codons beginning with uridine, leading to the formation of N6-(dimethylallyl)adenosine (i(6)A).</text>
</comment>
<protein>
    <recommendedName>
        <fullName evidence="10">tRNA dimethylallyltransferase</fullName>
        <ecNumber evidence="10">2.5.1.75</ecNumber>
    </recommendedName>
    <alternativeName>
        <fullName evidence="10">Dimethylallyl diphosphate:tRNA dimethylallyltransferase</fullName>
        <shortName evidence="10">DMAPP:tRNA dimethylallyltransferase</shortName>
        <shortName evidence="10">DMATase</shortName>
    </alternativeName>
    <alternativeName>
        <fullName evidence="10">Isopentenyl-diphosphate:tRNA isopentenyltransferase</fullName>
        <shortName evidence="10">IPP transferase</shortName>
        <shortName evidence="10">IPPT</shortName>
        <shortName evidence="10">IPTase</shortName>
    </alternativeName>
</protein>
<dbReference type="InterPro" id="IPR018022">
    <property type="entry name" value="IPT"/>
</dbReference>
<comment type="subunit">
    <text evidence="10">Monomer.</text>
</comment>
<dbReference type="AlphaFoldDB" id="A0A8J6URM9"/>
<comment type="cofactor">
    <cofactor evidence="1 10">
        <name>Mg(2+)</name>
        <dbReference type="ChEBI" id="CHEBI:18420"/>
    </cofactor>
</comment>
<reference evidence="14" key="1">
    <citation type="submission" date="2020-09" db="EMBL/GenBank/DDBJ databases">
        <title>Pelobacter alkaliphilus sp. nov., a novel anaerobic arsenate-reducing bacterium from terrestrial mud volcano.</title>
        <authorList>
            <person name="Khomyakova M.A."/>
            <person name="Merkel A.Y."/>
            <person name="Slobodkin A.I."/>
        </authorList>
    </citation>
    <scope>NUCLEOTIDE SEQUENCE</scope>
    <source>
        <strain evidence="14">M08fum</strain>
    </source>
</reference>
<evidence type="ECO:0000256" key="6">
    <source>
        <dbReference type="ARBA" id="ARBA00022741"/>
    </source>
</evidence>
<feature type="site" description="Interaction with substrate tRNA" evidence="10">
    <location>
        <position position="126"/>
    </location>
</feature>
<evidence type="ECO:0000256" key="1">
    <source>
        <dbReference type="ARBA" id="ARBA00001946"/>
    </source>
</evidence>
<evidence type="ECO:0000256" key="3">
    <source>
        <dbReference type="ARBA" id="ARBA00005842"/>
    </source>
</evidence>
<feature type="site" description="Interaction with substrate tRNA" evidence="10">
    <location>
        <position position="103"/>
    </location>
</feature>
<accession>A0A8J6URM9</accession>
<feature type="binding site" evidence="10">
    <location>
        <begin position="15"/>
        <end position="20"/>
    </location>
    <ligand>
        <name>substrate</name>
    </ligand>
</feature>
<dbReference type="GO" id="GO:0005524">
    <property type="term" value="F:ATP binding"/>
    <property type="evidence" value="ECO:0007669"/>
    <property type="project" value="UniProtKB-UniRule"/>
</dbReference>
<evidence type="ECO:0000256" key="8">
    <source>
        <dbReference type="ARBA" id="ARBA00022842"/>
    </source>
</evidence>
<feature type="region of interest" description="Interaction with substrate tRNA" evidence="10">
    <location>
        <begin position="38"/>
        <end position="41"/>
    </location>
</feature>
<evidence type="ECO:0000256" key="10">
    <source>
        <dbReference type="HAMAP-Rule" id="MF_00185"/>
    </source>
</evidence>
<sequence>MVNNSMDALVILGATAGGKTALAIAAARHFDGEIISADSRQVYRGMDLGSGKDLAEYAEIPYHLIDIAEAGSEYNLFQFQRDCYAAIKAIHQRRRLPLICGGTGLYLDAVLKGYHLVEVPLNQQLREQVSTLSDEQLRRKLLEIKPQQHNRTDLVERERLLRAYEIALGEARAEPIDPFVWQPLVFGLKWPREMLRRRIRERLNQRLEQGMIAEVENLQAAGVSWEQLEFYGLEYRYIAHYLQGKLRRNEMVQQLANAIGQFAKRQETFFRRMEKHGTRINWLNAQNDPFAQLCRMVEQYRISL</sequence>
<dbReference type="Pfam" id="PF01715">
    <property type="entry name" value="IPPT"/>
    <property type="match status" value="1"/>
</dbReference>
<keyword evidence="4 10" id="KW-0808">Transferase</keyword>
<dbReference type="HAMAP" id="MF_00185">
    <property type="entry name" value="IPP_trans"/>
    <property type="match status" value="1"/>
</dbReference>
<evidence type="ECO:0000256" key="12">
    <source>
        <dbReference type="RuleBase" id="RU003784"/>
    </source>
</evidence>
<keyword evidence="7 10" id="KW-0067">ATP-binding</keyword>
<evidence type="ECO:0000256" key="7">
    <source>
        <dbReference type="ARBA" id="ARBA00022840"/>
    </source>
</evidence>
<comment type="similarity">
    <text evidence="3 10 13">Belongs to the IPP transferase family.</text>
</comment>
<dbReference type="SUPFAM" id="SSF52540">
    <property type="entry name" value="P-loop containing nucleoside triphosphate hydrolases"/>
    <property type="match status" value="1"/>
</dbReference>
<keyword evidence="8 10" id="KW-0460">Magnesium</keyword>
<evidence type="ECO:0000256" key="4">
    <source>
        <dbReference type="ARBA" id="ARBA00022679"/>
    </source>
</evidence>
<evidence type="ECO:0000256" key="11">
    <source>
        <dbReference type="RuleBase" id="RU003783"/>
    </source>
</evidence>
<proteinExistence type="inferred from homology"/>
<dbReference type="EC" id="2.5.1.75" evidence="10"/>
<dbReference type="GO" id="GO:0006400">
    <property type="term" value="P:tRNA modification"/>
    <property type="evidence" value="ECO:0007669"/>
    <property type="project" value="TreeGrafter"/>
</dbReference>
<organism evidence="14 15">
    <name type="scientific">Pelovirga terrestris</name>
    <dbReference type="NCBI Taxonomy" id="2771352"/>
    <lineage>
        <taxon>Bacteria</taxon>
        <taxon>Pseudomonadati</taxon>
        <taxon>Thermodesulfobacteriota</taxon>
        <taxon>Desulfuromonadia</taxon>
        <taxon>Geobacterales</taxon>
        <taxon>Geobacteraceae</taxon>
        <taxon>Pelovirga</taxon>
    </lineage>
</organism>
<evidence type="ECO:0000256" key="5">
    <source>
        <dbReference type="ARBA" id="ARBA00022694"/>
    </source>
</evidence>
<dbReference type="PANTHER" id="PTHR11088">
    <property type="entry name" value="TRNA DIMETHYLALLYLTRANSFERASE"/>
    <property type="match status" value="1"/>
</dbReference>
<keyword evidence="15" id="KW-1185">Reference proteome</keyword>
<comment type="caution">
    <text evidence="14">The sequence shown here is derived from an EMBL/GenBank/DDBJ whole genome shotgun (WGS) entry which is preliminary data.</text>
</comment>
<gene>
    <name evidence="10 14" type="primary">miaA</name>
    <name evidence="14" type="ORF">ICT70_13090</name>
</gene>
<dbReference type="PANTHER" id="PTHR11088:SF60">
    <property type="entry name" value="TRNA DIMETHYLALLYLTRANSFERASE"/>
    <property type="match status" value="1"/>
</dbReference>
<dbReference type="GO" id="GO:0052381">
    <property type="term" value="F:tRNA dimethylallyltransferase activity"/>
    <property type="evidence" value="ECO:0007669"/>
    <property type="project" value="UniProtKB-UniRule"/>
</dbReference>
<dbReference type="InterPro" id="IPR027417">
    <property type="entry name" value="P-loop_NTPase"/>
</dbReference>
<keyword evidence="6 10" id="KW-0547">Nucleotide-binding</keyword>
<comment type="catalytic activity">
    <reaction evidence="9 10 11">
        <text>adenosine(37) in tRNA + dimethylallyl diphosphate = N(6)-dimethylallyladenosine(37) in tRNA + diphosphate</text>
        <dbReference type="Rhea" id="RHEA:26482"/>
        <dbReference type="Rhea" id="RHEA-COMP:10162"/>
        <dbReference type="Rhea" id="RHEA-COMP:10375"/>
        <dbReference type="ChEBI" id="CHEBI:33019"/>
        <dbReference type="ChEBI" id="CHEBI:57623"/>
        <dbReference type="ChEBI" id="CHEBI:74411"/>
        <dbReference type="ChEBI" id="CHEBI:74415"/>
        <dbReference type="EC" id="2.5.1.75"/>
    </reaction>
</comment>
<evidence type="ECO:0000313" key="14">
    <source>
        <dbReference type="EMBL" id="MBD1401596.1"/>
    </source>
</evidence>
<keyword evidence="5 10" id="KW-0819">tRNA processing</keyword>
<dbReference type="EMBL" id="JACWUN010000017">
    <property type="protein sequence ID" value="MBD1401596.1"/>
    <property type="molecule type" value="Genomic_DNA"/>
</dbReference>
<dbReference type="NCBIfam" id="TIGR00174">
    <property type="entry name" value="miaA"/>
    <property type="match status" value="1"/>
</dbReference>
<evidence type="ECO:0000256" key="9">
    <source>
        <dbReference type="ARBA" id="ARBA00049563"/>
    </source>
</evidence>
<evidence type="ECO:0000256" key="13">
    <source>
        <dbReference type="RuleBase" id="RU003785"/>
    </source>
</evidence>
<dbReference type="Gene3D" id="3.40.50.300">
    <property type="entry name" value="P-loop containing nucleotide triphosphate hydrolases"/>
    <property type="match status" value="1"/>
</dbReference>
<comment type="caution">
    <text evidence="10">Lacks conserved residue(s) required for the propagation of feature annotation.</text>
</comment>
<evidence type="ECO:0000313" key="15">
    <source>
        <dbReference type="Proteomes" id="UP000632828"/>
    </source>
</evidence>
<evidence type="ECO:0000256" key="2">
    <source>
        <dbReference type="ARBA" id="ARBA00003213"/>
    </source>
</evidence>
<name>A0A8J6URM9_9BACT</name>